<dbReference type="AlphaFoldDB" id="A0A7K1Y2L7"/>
<dbReference type="Gene3D" id="2.40.50.1020">
    <property type="entry name" value="LytTr DNA-binding domain"/>
    <property type="match status" value="1"/>
</dbReference>
<organism evidence="4 5">
    <name type="scientific">Hufsiella ginkgonis</name>
    <dbReference type="NCBI Taxonomy" id="2695274"/>
    <lineage>
        <taxon>Bacteria</taxon>
        <taxon>Pseudomonadati</taxon>
        <taxon>Bacteroidota</taxon>
        <taxon>Sphingobacteriia</taxon>
        <taxon>Sphingobacteriales</taxon>
        <taxon>Sphingobacteriaceae</taxon>
        <taxon>Hufsiella</taxon>
    </lineage>
</organism>
<sequence>MKRLTCLIVDDEPVARKVIREFAGQVPFLDVRGQCENIAKLETALQEDPIDLVFLDIEMPRRSGLDYLRSAAGKPLVILTTAFPNYALDGYELDVVDYLLKPIALGRFLKAVHKAKDYHELSFGPTHDFSAGYLFVRSDKRIEKIELKDILYFEALGNYVMICTTGKRIIAYLTMKGLEVQLPQVQFLKIHQSFLVAIARIDALEGNMIRIGERQLPISRNYRMEVIKRIEERMLKR</sequence>
<dbReference type="InterPro" id="IPR001789">
    <property type="entry name" value="Sig_transdc_resp-reg_receiver"/>
</dbReference>
<dbReference type="Pfam" id="PF04397">
    <property type="entry name" value="LytTR"/>
    <property type="match status" value="1"/>
</dbReference>
<name>A0A7K1Y2L7_9SPHI</name>
<dbReference type="EMBL" id="WVHS01000004">
    <property type="protein sequence ID" value="MXV17237.1"/>
    <property type="molecule type" value="Genomic_DNA"/>
</dbReference>
<accession>A0A7K1Y2L7</accession>
<evidence type="ECO:0000259" key="2">
    <source>
        <dbReference type="PROSITE" id="PS50110"/>
    </source>
</evidence>
<dbReference type="PANTHER" id="PTHR37299">
    <property type="entry name" value="TRANSCRIPTIONAL REGULATOR-RELATED"/>
    <property type="match status" value="1"/>
</dbReference>
<evidence type="ECO:0000259" key="3">
    <source>
        <dbReference type="PROSITE" id="PS50930"/>
    </source>
</evidence>
<proteinExistence type="predicted"/>
<dbReference type="PROSITE" id="PS50110">
    <property type="entry name" value="RESPONSE_REGULATORY"/>
    <property type="match status" value="1"/>
</dbReference>
<reference evidence="4 5" key="1">
    <citation type="submission" date="2019-11" db="EMBL/GenBank/DDBJ databases">
        <title>Pedobacter sp. HMF7056 Genome sequencing and assembly.</title>
        <authorList>
            <person name="Kang H."/>
            <person name="Kim H."/>
            <person name="Joh K."/>
        </authorList>
    </citation>
    <scope>NUCLEOTIDE SEQUENCE [LARGE SCALE GENOMIC DNA]</scope>
    <source>
        <strain evidence="4 5">HMF7056</strain>
    </source>
</reference>
<dbReference type="RefSeq" id="WP_160908232.1">
    <property type="nucleotide sequence ID" value="NZ_WVHS01000004.1"/>
</dbReference>
<feature type="domain" description="Response regulatory" evidence="2">
    <location>
        <begin position="5"/>
        <end position="116"/>
    </location>
</feature>
<protein>
    <submittedName>
        <fullName evidence="4">Response regulator</fullName>
    </submittedName>
</protein>
<keyword evidence="1" id="KW-0597">Phosphoprotein</keyword>
<keyword evidence="5" id="KW-1185">Reference proteome</keyword>
<dbReference type="InterPro" id="IPR007492">
    <property type="entry name" value="LytTR_DNA-bd_dom"/>
</dbReference>
<gene>
    <name evidence="4" type="ORF">GS398_18205</name>
</gene>
<dbReference type="Gene3D" id="3.40.50.2300">
    <property type="match status" value="1"/>
</dbReference>
<dbReference type="PANTHER" id="PTHR37299:SF1">
    <property type="entry name" value="STAGE 0 SPORULATION PROTEIN A HOMOLOG"/>
    <property type="match status" value="1"/>
</dbReference>
<dbReference type="SMART" id="SM00850">
    <property type="entry name" value="LytTR"/>
    <property type="match status" value="1"/>
</dbReference>
<dbReference type="SMART" id="SM00448">
    <property type="entry name" value="REC"/>
    <property type="match status" value="1"/>
</dbReference>
<comment type="caution">
    <text evidence="4">The sequence shown here is derived from an EMBL/GenBank/DDBJ whole genome shotgun (WGS) entry which is preliminary data.</text>
</comment>
<evidence type="ECO:0000313" key="4">
    <source>
        <dbReference type="EMBL" id="MXV17237.1"/>
    </source>
</evidence>
<dbReference type="Pfam" id="PF00072">
    <property type="entry name" value="Response_reg"/>
    <property type="match status" value="1"/>
</dbReference>
<dbReference type="GO" id="GO:0000156">
    <property type="term" value="F:phosphorelay response regulator activity"/>
    <property type="evidence" value="ECO:0007669"/>
    <property type="project" value="InterPro"/>
</dbReference>
<feature type="modified residue" description="4-aspartylphosphate" evidence="1">
    <location>
        <position position="56"/>
    </location>
</feature>
<dbReference type="GO" id="GO:0003677">
    <property type="term" value="F:DNA binding"/>
    <property type="evidence" value="ECO:0007669"/>
    <property type="project" value="InterPro"/>
</dbReference>
<dbReference type="PROSITE" id="PS50930">
    <property type="entry name" value="HTH_LYTTR"/>
    <property type="match status" value="1"/>
</dbReference>
<evidence type="ECO:0000256" key="1">
    <source>
        <dbReference type="PROSITE-ProRule" id="PRU00169"/>
    </source>
</evidence>
<dbReference type="SUPFAM" id="SSF52172">
    <property type="entry name" value="CheY-like"/>
    <property type="match status" value="1"/>
</dbReference>
<dbReference type="Proteomes" id="UP000451233">
    <property type="component" value="Unassembled WGS sequence"/>
</dbReference>
<dbReference type="InterPro" id="IPR011006">
    <property type="entry name" value="CheY-like_superfamily"/>
</dbReference>
<dbReference type="InterPro" id="IPR046947">
    <property type="entry name" value="LytR-like"/>
</dbReference>
<feature type="domain" description="HTH LytTR-type" evidence="3">
    <location>
        <begin position="134"/>
        <end position="232"/>
    </location>
</feature>
<evidence type="ECO:0000313" key="5">
    <source>
        <dbReference type="Proteomes" id="UP000451233"/>
    </source>
</evidence>